<dbReference type="InParanoid" id="A0A4W6C523"/>
<evidence type="ECO:0000313" key="2">
    <source>
        <dbReference type="Ensembl" id="ENSLCAP00010008648.1"/>
    </source>
</evidence>
<reference evidence="2" key="3">
    <citation type="submission" date="2025-09" db="UniProtKB">
        <authorList>
            <consortium name="Ensembl"/>
        </authorList>
    </citation>
    <scope>IDENTIFICATION</scope>
</reference>
<reference evidence="2" key="2">
    <citation type="submission" date="2025-08" db="UniProtKB">
        <authorList>
            <consortium name="Ensembl"/>
        </authorList>
    </citation>
    <scope>IDENTIFICATION</scope>
</reference>
<evidence type="ECO:0000256" key="1">
    <source>
        <dbReference type="SAM" id="MobiDB-lite"/>
    </source>
</evidence>
<evidence type="ECO:0000313" key="3">
    <source>
        <dbReference type="Proteomes" id="UP000314980"/>
    </source>
</evidence>
<accession>A0A4W6C523</accession>
<feature type="compositionally biased region" description="Polar residues" evidence="1">
    <location>
        <begin position="96"/>
        <end position="115"/>
    </location>
</feature>
<sequence length="115" mass="13012">YRICKIIYHSPTRGVMAEVKTELLWTTNVTPAPTNMAMYPASHANGYGRSACPPVLMTLWMTFATWPLRRELSSLTRSSRQVQRTAREAARRISPTVRSDSGDQQSSGYYPTSHF</sequence>
<organism evidence="2 3">
    <name type="scientific">Lates calcarifer</name>
    <name type="common">Barramundi</name>
    <name type="synonym">Holocentrus calcarifer</name>
    <dbReference type="NCBI Taxonomy" id="8187"/>
    <lineage>
        <taxon>Eukaryota</taxon>
        <taxon>Metazoa</taxon>
        <taxon>Chordata</taxon>
        <taxon>Craniata</taxon>
        <taxon>Vertebrata</taxon>
        <taxon>Euteleostomi</taxon>
        <taxon>Actinopterygii</taxon>
        <taxon>Neopterygii</taxon>
        <taxon>Teleostei</taxon>
        <taxon>Neoteleostei</taxon>
        <taxon>Acanthomorphata</taxon>
        <taxon>Carangaria</taxon>
        <taxon>Carangaria incertae sedis</taxon>
        <taxon>Centropomidae</taxon>
        <taxon>Lates</taxon>
    </lineage>
</organism>
<name>A0A4W6C523_LATCA</name>
<reference evidence="3" key="1">
    <citation type="submission" date="2015-09" db="EMBL/GenBank/DDBJ databases">
        <authorList>
            <person name="Sai Rama Sridatta P."/>
        </authorList>
    </citation>
    <scope>NUCLEOTIDE SEQUENCE [LARGE SCALE GENOMIC DNA]</scope>
</reference>
<proteinExistence type="predicted"/>
<dbReference type="Ensembl" id="ENSLCAT00010008847.1">
    <property type="protein sequence ID" value="ENSLCAP00010008648.1"/>
    <property type="gene ID" value="ENSLCAG00010004165.1"/>
</dbReference>
<protein>
    <submittedName>
        <fullName evidence="2">Uncharacterized protein</fullName>
    </submittedName>
</protein>
<dbReference type="Proteomes" id="UP000314980">
    <property type="component" value="Unassembled WGS sequence"/>
</dbReference>
<keyword evidence="3" id="KW-1185">Reference proteome</keyword>
<dbReference type="GeneTree" id="ENSGT00990000204195"/>
<dbReference type="AlphaFoldDB" id="A0A4W6C523"/>
<feature type="region of interest" description="Disordered" evidence="1">
    <location>
        <begin position="75"/>
        <end position="115"/>
    </location>
</feature>